<dbReference type="InterPro" id="IPR000330">
    <property type="entry name" value="SNF2_N"/>
</dbReference>
<dbReference type="InterPro" id="IPR014001">
    <property type="entry name" value="Helicase_ATP-bd"/>
</dbReference>
<accession>A0A8J5NH83</accession>
<dbReference type="EMBL" id="JAELUQ010000017">
    <property type="protein sequence ID" value="KAG7402748.1"/>
    <property type="molecule type" value="Genomic_DNA"/>
</dbReference>
<keyword evidence="3" id="KW-0067">ATP-binding</keyword>
<dbReference type="PANTHER" id="PTHR45626:SF22">
    <property type="entry name" value="DNA REPAIR PROTEIN RAD5"/>
    <property type="match status" value="1"/>
</dbReference>
<evidence type="ECO:0000259" key="6">
    <source>
        <dbReference type="PROSITE" id="PS51194"/>
    </source>
</evidence>
<dbReference type="Pfam" id="PF00176">
    <property type="entry name" value="SNF2-rel_dom"/>
    <property type="match status" value="1"/>
</dbReference>
<dbReference type="SMART" id="SM00490">
    <property type="entry name" value="HELICc"/>
    <property type="match status" value="1"/>
</dbReference>
<dbReference type="PANTHER" id="PTHR45626">
    <property type="entry name" value="TRANSCRIPTION TERMINATION FACTOR 2-RELATED"/>
    <property type="match status" value="1"/>
</dbReference>
<dbReference type="Proteomes" id="UP000694050">
    <property type="component" value="Unassembled WGS sequence"/>
</dbReference>
<comment type="caution">
    <text evidence="7">The sequence shown here is derived from an EMBL/GenBank/DDBJ whole genome shotgun (WGS) entry which is preliminary data.</text>
</comment>
<evidence type="ECO:0000256" key="2">
    <source>
        <dbReference type="ARBA" id="ARBA00022801"/>
    </source>
</evidence>
<dbReference type="CDD" id="cd18793">
    <property type="entry name" value="SF2_C_SNF"/>
    <property type="match status" value="1"/>
</dbReference>
<dbReference type="AlphaFoldDB" id="A0A8J5NH83"/>
<dbReference type="InterPro" id="IPR049730">
    <property type="entry name" value="SNF2/RAD54-like_C"/>
</dbReference>
<protein>
    <submittedName>
        <fullName evidence="7">Putative global transactivator</fullName>
    </submittedName>
</protein>
<keyword evidence="2" id="KW-0378">Hydrolase</keyword>
<name>A0A8J5NH83_FUSOX</name>
<evidence type="ECO:0000313" key="7">
    <source>
        <dbReference type="EMBL" id="KAG7402748.1"/>
    </source>
</evidence>
<evidence type="ECO:0000256" key="4">
    <source>
        <dbReference type="SAM" id="MobiDB-lite"/>
    </source>
</evidence>
<dbReference type="Pfam" id="PF00271">
    <property type="entry name" value="Helicase_C"/>
    <property type="match status" value="1"/>
</dbReference>
<dbReference type="GO" id="GO:0016787">
    <property type="term" value="F:hydrolase activity"/>
    <property type="evidence" value="ECO:0007669"/>
    <property type="project" value="UniProtKB-KW"/>
</dbReference>
<sequence length="669" mass="75428">MADMNQLVPSTLYSNACLVPHNGTLYSPLDPFFTGYCTSTSVGSHFPNFLCNFHGYGGYSVNGLSPSAICQQLPGFQSPSFPNRIADGASSLPNPLTEVAASNSKSPSVEDIGRQPDLPDEIRSHDDLEEAAQPEFIKTPLKRHQKQALTFMLQREPGWTSSDEELGVWKTTNTKQGQLFLNRVTNVSQPQQPPPCYGGIVADPMGFGKTLTMLALAARDLEDEKGELVTDEEGYRNIQATLVVVPLSWTWEAELSKHVKDGRLTHHVHLREDPLTSTELLEKLNVVLTTYDQVRTEWKPKNRKTSLMFSVSWRRIILDEAHRIRNNTSKTSEAICALKSRSRWAVTGTPIQNSLGDLASLFSFIRAHPYNDQSRFEEDISRFWKSGNGLEALMRLKRLIKCLVLRRDIGKLGLPTRKNIQLEVDFTEEERDLYDRKAQELCYRRETMEKDLNSDGKGIFNHLREIGELRRMCNSGLNNKTRHVEANDSLQAQEGKNLSSKVKALIENIRGLPSGEKCLVFSSWTQTLDDIETGLDQSSIQSMRFDGNVPQEERQSIVDRFKTSHNVCVMLLTLACGAEGLNLTEATRVYLMEPNWNPSVEEQALSRAWRIGQKHPVTTVRLLVRDSIEAEVVEKQELKRKLTQLLFSSHGNGNTPEDQEALKALHPIV</sequence>
<dbReference type="CDD" id="cd18008">
    <property type="entry name" value="DEXDc_SHPRH-like"/>
    <property type="match status" value="1"/>
</dbReference>
<dbReference type="InterPro" id="IPR050628">
    <property type="entry name" value="SNF2_RAD54_helicase_TF"/>
</dbReference>
<keyword evidence="1" id="KW-0547">Nucleotide-binding</keyword>
<evidence type="ECO:0000256" key="3">
    <source>
        <dbReference type="ARBA" id="ARBA00022840"/>
    </source>
</evidence>
<dbReference type="GO" id="GO:0006281">
    <property type="term" value="P:DNA repair"/>
    <property type="evidence" value="ECO:0007669"/>
    <property type="project" value="TreeGrafter"/>
</dbReference>
<dbReference type="SMART" id="SM00487">
    <property type="entry name" value="DEXDc"/>
    <property type="match status" value="1"/>
</dbReference>
<evidence type="ECO:0000259" key="5">
    <source>
        <dbReference type="PROSITE" id="PS51192"/>
    </source>
</evidence>
<feature type="domain" description="Helicase ATP-binding" evidence="5">
    <location>
        <begin position="198"/>
        <end position="368"/>
    </location>
</feature>
<dbReference type="GO" id="GO:0005634">
    <property type="term" value="C:nucleus"/>
    <property type="evidence" value="ECO:0007669"/>
    <property type="project" value="TreeGrafter"/>
</dbReference>
<feature type="domain" description="Helicase C-terminal" evidence="6">
    <location>
        <begin position="501"/>
        <end position="663"/>
    </location>
</feature>
<evidence type="ECO:0000256" key="1">
    <source>
        <dbReference type="ARBA" id="ARBA00022741"/>
    </source>
</evidence>
<reference evidence="7" key="1">
    <citation type="submission" date="2021-04" db="EMBL/GenBank/DDBJ databases">
        <title>First draft genome resource for Brassicaceae pathogens Fusarium oxysporum f. sp. raphani and Fusarium oxysporum f. sp. rapae.</title>
        <authorList>
            <person name="Asai S."/>
        </authorList>
    </citation>
    <scope>NUCLEOTIDE SEQUENCE</scope>
    <source>
        <strain evidence="7">Tf1208</strain>
    </source>
</reference>
<dbReference type="GO" id="GO:0008094">
    <property type="term" value="F:ATP-dependent activity, acting on DNA"/>
    <property type="evidence" value="ECO:0007669"/>
    <property type="project" value="TreeGrafter"/>
</dbReference>
<gene>
    <name evidence="7" type="primary">GTA-0</name>
    <name evidence="7" type="ORF">Forpe1208_v017052</name>
</gene>
<dbReference type="PROSITE" id="PS51194">
    <property type="entry name" value="HELICASE_CTER"/>
    <property type="match status" value="1"/>
</dbReference>
<dbReference type="InterPro" id="IPR001650">
    <property type="entry name" value="Helicase_C-like"/>
</dbReference>
<evidence type="ECO:0000313" key="8">
    <source>
        <dbReference type="Proteomes" id="UP000694050"/>
    </source>
</evidence>
<dbReference type="GO" id="GO:0005524">
    <property type="term" value="F:ATP binding"/>
    <property type="evidence" value="ECO:0007669"/>
    <property type="project" value="UniProtKB-KW"/>
</dbReference>
<dbReference type="PROSITE" id="PS51192">
    <property type="entry name" value="HELICASE_ATP_BIND_1"/>
    <property type="match status" value="1"/>
</dbReference>
<feature type="region of interest" description="Disordered" evidence="4">
    <location>
        <begin position="82"/>
        <end position="121"/>
    </location>
</feature>
<proteinExistence type="predicted"/>
<organism evidence="7 8">
    <name type="scientific">Fusarium oxysporum f. sp. rapae</name>
    <dbReference type="NCBI Taxonomy" id="485398"/>
    <lineage>
        <taxon>Eukaryota</taxon>
        <taxon>Fungi</taxon>
        <taxon>Dikarya</taxon>
        <taxon>Ascomycota</taxon>
        <taxon>Pezizomycotina</taxon>
        <taxon>Sordariomycetes</taxon>
        <taxon>Hypocreomycetidae</taxon>
        <taxon>Hypocreales</taxon>
        <taxon>Nectriaceae</taxon>
        <taxon>Fusarium</taxon>
        <taxon>Fusarium oxysporum species complex</taxon>
    </lineage>
</organism>